<evidence type="ECO:0000256" key="2">
    <source>
        <dbReference type="ARBA" id="ARBA00022801"/>
    </source>
</evidence>
<feature type="region of interest" description="Disordered" evidence="7">
    <location>
        <begin position="277"/>
        <end position="339"/>
    </location>
</feature>
<dbReference type="EMBL" id="NWUJ01000004">
    <property type="protein sequence ID" value="PFH36042.1"/>
    <property type="molecule type" value="Genomic_DNA"/>
</dbReference>
<dbReference type="RefSeq" id="XP_029220051.1">
    <property type="nucleotide sequence ID" value="XM_029364128.1"/>
</dbReference>
<feature type="transmembrane region" description="Helical" evidence="8">
    <location>
        <begin position="572"/>
        <end position="590"/>
    </location>
</feature>
<comment type="similarity">
    <text evidence="6">Belongs to the cyclic nucleotide phosphodiesterase family.</text>
</comment>
<feature type="transmembrane region" description="Helical" evidence="8">
    <location>
        <begin position="471"/>
        <end position="494"/>
    </location>
</feature>
<keyword evidence="8" id="KW-1133">Transmembrane helix</keyword>
<dbReference type="AlphaFoldDB" id="A0A2A9MKT6"/>
<keyword evidence="1 5" id="KW-0479">Metal-binding</keyword>
<dbReference type="InterPro" id="IPR023174">
    <property type="entry name" value="PDEase_CS"/>
</dbReference>
<dbReference type="InterPro" id="IPR036971">
    <property type="entry name" value="PDEase_catalytic_dom_sf"/>
</dbReference>
<comment type="cofactor">
    <cofactor evidence="6">
        <name>a divalent metal cation</name>
        <dbReference type="ChEBI" id="CHEBI:60240"/>
    </cofactor>
    <text evidence="6">Binds 2 divalent metal cations per subunit. Site 1 may preferentially bind zinc ions, while site 2 has a preference for magnesium and/or manganese ions.</text>
</comment>
<dbReference type="STRING" id="94643.A0A2A9MKT6"/>
<dbReference type="InterPro" id="IPR003607">
    <property type="entry name" value="HD/PDEase_dom"/>
</dbReference>
<dbReference type="Pfam" id="PF00233">
    <property type="entry name" value="PDEase_I"/>
    <property type="match status" value="1"/>
</dbReference>
<evidence type="ECO:0000313" key="10">
    <source>
        <dbReference type="EMBL" id="PFH36042.1"/>
    </source>
</evidence>
<accession>A0A2A9MKT6</accession>
<evidence type="ECO:0000259" key="9">
    <source>
        <dbReference type="PROSITE" id="PS51845"/>
    </source>
</evidence>
<dbReference type="PRINTS" id="PR00387">
    <property type="entry name" value="PDIESTERASE1"/>
</dbReference>
<dbReference type="Gene3D" id="1.10.1300.10">
    <property type="entry name" value="3'5'-cyclic nucleotide phosphodiesterase, catalytic domain"/>
    <property type="match status" value="1"/>
</dbReference>
<name>A0A2A9MKT6_BESBE</name>
<feature type="binding site" evidence="5">
    <location>
        <position position="798"/>
    </location>
    <ligand>
        <name>Zn(2+)</name>
        <dbReference type="ChEBI" id="CHEBI:29105"/>
        <label>1</label>
    </ligand>
</feature>
<proteinExistence type="inferred from homology"/>
<evidence type="ECO:0000256" key="1">
    <source>
        <dbReference type="ARBA" id="ARBA00022723"/>
    </source>
</evidence>
<dbReference type="GO" id="GO:0046872">
    <property type="term" value="F:metal ion binding"/>
    <property type="evidence" value="ECO:0007669"/>
    <property type="project" value="UniProtKB-KW"/>
</dbReference>
<dbReference type="GeneID" id="40310622"/>
<feature type="binding site" evidence="4">
    <location>
        <position position="947"/>
    </location>
    <ligand>
        <name>AMP</name>
        <dbReference type="ChEBI" id="CHEBI:456215"/>
    </ligand>
</feature>
<evidence type="ECO:0000256" key="8">
    <source>
        <dbReference type="SAM" id="Phobius"/>
    </source>
</evidence>
<dbReference type="InterPro" id="IPR023088">
    <property type="entry name" value="PDEase"/>
</dbReference>
<evidence type="ECO:0000256" key="6">
    <source>
        <dbReference type="RuleBase" id="RU363067"/>
    </source>
</evidence>
<evidence type="ECO:0000313" key="11">
    <source>
        <dbReference type="Proteomes" id="UP000224006"/>
    </source>
</evidence>
<feature type="binding site" evidence="5">
    <location>
        <position position="947"/>
    </location>
    <ligand>
        <name>Zn(2+)</name>
        <dbReference type="ChEBI" id="CHEBI:29105"/>
        <label>1</label>
    </ligand>
</feature>
<feature type="binding site" evidence="4">
    <location>
        <position position="1000"/>
    </location>
    <ligand>
        <name>AMP</name>
        <dbReference type="ChEBI" id="CHEBI:456215"/>
    </ligand>
</feature>
<feature type="transmembrane region" description="Helical" evidence="8">
    <location>
        <begin position="506"/>
        <end position="525"/>
    </location>
</feature>
<feature type="binding site" evidence="4">
    <location>
        <position position="835"/>
    </location>
    <ligand>
        <name>AMP</name>
        <dbReference type="ChEBI" id="CHEBI:456215"/>
    </ligand>
</feature>
<feature type="binding site" evidence="5">
    <location>
        <position position="835"/>
    </location>
    <ligand>
        <name>Zn(2+)</name>
        <dbReference type="ChEBI" id="CHEBI:29105"/>
        <label>2</label>
    </ligand>
</feature>
<feature type="region of interest" description="Disordered" evidence="7">
    <location>
        <begin position="26"/>
        <end position="85"/>
    </location>
</feature>
<feature type="transmembrane region" description="Helical" evidence="8">
    <location>
        <begin position="407"/>
        <end position="425"/>
    </location>
</feature>
<keyword evidence="11" id="KW-1185">Reference proteome</keyword>
<dbReference type="PANTHER" id="PTHR11347">
    <property type="entry name" value="CYCLIC NUCLEOTIDE PHOSPHODIESTERASE"/>
    <property type="match status" value="1"/>
</dbReference>
<protein>
    <recommendedName>
        <fullName evidence="6">Phosphodiesterase</fullName>
        <ecNumber evidence="6">3.1.4.-</ecNumber>
    </recommendedName>
</protein>
<feature type="transmembrane region" description="Helical" evidence="8">
    <location>
        <begin position="532"/>
        <end position="552"/>
    </location>
</feature>
<dbReference type="InterPro" id="IPR002073">
    <property type="entry name" value="PDEase_catalytic_dom"/>
</dbReference>
<dbReference type="KEGG" id="bbes:BESB_056930"/>
<evidence type="ECO:0000256" key="7">
    <source>
        <dbReference type="SAM" id="MobiDB-lite"/>
    </source>
</evidence>
<dbReference type="VEuPathDB" id="ToxoDB:BESB_056930"/>
<feature type="domain" description="PDEase" evidence="9">
    <location>
        <begin position="719"/>
        <end position="1052"/>
    </location>
</feature>
<dbReference type="SMART" id="SM00471">
    <property type="entry name" value="HDc"/>
    <property type="match status" value="1"/>
</dbReference>
<evidence type="ECO:0000256" key="4">
    <source>
        <dbReference type="PIRSR" id="PIRSR623088-2"/>
    </source>
</evidence>
<dbReference type="GO" id="GO:0004114">
    <property type="term" value="F:3',5'-cyclic-nucleotide phosphodiesterase activity"/>
    <property type="evidence" value="ECO:0007669"/>
    <property type="project" value="InterPro"/>
</dbReference>
<keyword evidence="8" id="KW-0812">Transmembrane</keyword>
<comment type="caution">
    <text evidence="10">The sequence shown here is derived from an EMBL/GenBank/DDBJ whole genome shotgun (WGS) entry which is preliminary data.</text>
</comment>
<feature type="active site" description="Proton donor" evidence="3">
    <location>
        <position position="794"/>
    </location>
</feature>
<dbReference type="Proteomes" id="UP000224006">
    <property type="component" value="Chromosome IV"/>
</dbReference>
<gene>
    <name evidence="10" type="ORF">BESB_056930</name>
</gene>
<reference evidence="10 11" key="1">
    <citation type="submission" date="2017-09" db="EMBL/GenBank/DDBJ databases">
        <title>Genome sequencing of Besnoitia besnoiti strain Bb-Ger1.</title>
        <authorList>
            <person name="Schares G."/>
            <person name="Venepally P."/>
            <person name="Lorenzi H.A."/>
        </authorList>
    </citation>
    <scope>NUCLEOTIDE SEQUENCE [LARGE SCALE GENOMIC DNA]</scope>
    <source>
        <strain evidence="10 11">Bb-Ger1</strain>
    </source>
</reference>
<sequence length="1062" mass="118941">MAGGACAASEAPRGEGRVSRLRTLLAGGASRAPTPESASASAEETQALRANRTLPQPSPVPGLVSLPAGPARAETDAPASCSVQPASPLLHSAASLPRGGGVNLKKAQRGSLFSSPVLGERAQTSVSGFGRRGDRESLASPLRHFSSLRDADGESVDGVEAGGRYSVFSAQWGSTEDCLVLGRGSVSSCVGSKKLTDRKVGRGGGEESGLRWISNPSAAPSPAMSCVVAVEAETLPPPENAPKNEEGKKKGGIGVVRLVSHEKKKGSTGKVLHFRESDSKISDPEIADAESLDDQVQRAHADLEEKRSRGDMLSGRLSLEEEDEEEAKKTGIGRAETGDPGWHQMRWKLKSVWRYLSAINNDEATMKNATGPYRVLRTCDLGLFPLAFKEPRAEAAYRDFNIRRMPLRLLIMFPILCTLYAVSYVTARQFCPDCYLAKNFDGEVAASLIVLCIATVGAHLSFLYNKLELFVVILLCLLATHRSAVRVATLAGALNDPAEFIVIYPYYGINGILECFLLCFTLVTFLGVRFGYAVWATIYMLACVVPISVLSVRLSVEIVVNPHRVWVAWESVMHILCFLLIVLTLVSAYYEERKKRILFWNLRASDARLQLLEDQFSHKREKRRPLTGTPFECILNNLTEAQEELRKPGDVDREELITLMQESVNILTSSENVYQIRAEYIDNDFTRSFIRDLRMQTREKSDFVVSRFNTLATRRRSIASGRNEASSKELLMEVGSVWGADMFQLKTKLTRPLVEVGFHLLSPFALSPDVCLDTHLLRKFLVEVEKAYRSCPYHNSLHGSMVCHLSVCLLEMLRLREALGDLEEASLITAALCHDIAHPGRNNNFMVNTNTPLALTYNDVSVLENMHASLTFRLLRDRRLHLLEHLHREAYRSFRKTVIDLILSTDMKMHFEHITNFRLRRQKEEFDPMNNCEDRQAVLSMVIKAADIGHGALPWSDHERWCELVVQEFYEQGDEEKRMGLPVSFLCDRSQHKKEFFKSQVGFLDFVVKPLYEELQAVEQHIGVNDKKPIETICLRNLKENIQQWQKRDEYRKELLDPKTSL</sequence>
<feature type="binding site" evidence="5">
    <location>
        <position position="835"/>
    </location>
    <ligand>
        <name>Zn(2+)</name>
        <dbReference type="ChEBI" id="CHEBI:29105"/>
        <label>1</label>
    </ligand>
</feature>
<dbReference type="CDD" id="cd00077">
    <property type="entry name" value="HDc"/>
    <property type="match status" value="1"/>
</dbReference>
<dbReference type="OrthoDB" id="546632at2759"/>
<feature type="binding site" evidence="4">
    <location>
        <begin position="794"/>
        <end position="798"/>
    </location>
    <ligand>
        <name>AMP</name>
        <dbReference type="ChEBI" id="CHEBI:456215"/>
    </ligand>
</feature>
<feature type="region of interest" description="Disordered" evidence="7">
    <location>
        <begin position="195"/>
        <end position="220"/>
    </location>
</feature>
<feature type="compositionally biased region" description="Basic and acidic residues" evidence="7">
    <location>
        <begin position="195"/>
        <end position="209"/>
    </location>
</feature>
<dbReference type="GO" id="GO:0007165">
    <property type="term" value="P:signal transduction"/>
    <property type="evidence" value="ECO:0007669"/>
    <property type="project" value="InterPro"/>
</dbReference>
<keyword evidence="8" id="KW-0472">Membrane</keyword>
<feature type="binding site" evidence="5">
    <location>
        <position position="834"/>
    </location>
    <ligand>
        <name>Zn(2+)</name>
        <dbReference type="ChEBI" id="CHEBI:29105"/>
        <label>1</label>
    </ligand>
</feature>
<evidence type="ECO:0000256" key="3">
    <source>
        <dbReference type="PIRSR" id="PIRSR623088-1"/>
    </source>
</evidence>
<dbReference type="EC" id="3.1.4.-" evidence="6"/>
<organism evidence="10 11">
    <name type="scientific">Besnoitia besnoiti</name>
    <name type="common">Apicomplexan protozoan</name>
    <dbReference type="NCBI Taxonomy" id="94643"/>
    <lineage>
        <taxon>Eukaryota</taxon>
        <taxon>Sar</taxon>
        <taxon>Alveolata</taxon>
        <taxon>Apicomplexa</taxon>
        <taxon>Conoidasida</taxon>
        <taxon>Coccidia</taxon>
        <taxon>Eucoccidiorida</taxon>
        <taxon>Eimeriorina</taxon>
        <taxon>Sarcocystidae</taxon>
        <taxon>Besnoitia</taxon>
    </lineage>
</organism>
<dbReference type="PROSITE" id="PS00126">
    <property type="entry name" value="PDEASE_I_1"/>
    <property type="match status" value="1"/>
</dbReference>
<dbReference type="SUPFAM" id="SSF109604">
    <property type="entry name" value="HD-domain/PDEase-like"/>
    <property type="match status" value="1"/>
</dbReference>
<dbReference type="PROSITE" id="PS51845">
    <property type="entry name" value="PDEASE_I_2"/>
    <property type="match status" value="1"/>
</dbReference>
<feature type="transmembrane region" description="Helical" evidence="8">
    <location>
        <begin position="445"/>
        <end position="464"/>
    </location>
</feature>
<keyword evidence="2 6" id="KW-0378">Hydrolase</keyword>
<feature type="compositionally biased region" description="Basic and acidic residues" evidence="7">
    <location>
        <begin position="295"/>
        <end position="310"/>
    </location>
</feature>
<evidence type="ECO:0000256" key="5">
    <source>
        <dbReference type="PIRSR" id="PIRSR623088-3"/>
    </source>
</evidence>